<dbReference type="Proteomes" id="UP001177023">
    <property type="component" value="Unassembled WGS sequence"/>
</dbReference>
<feature type="non-terminal residue" evidence="2">
    <location>
        <position position="1"/>
    </location>
</feature>
<sequence length="154" mass="16796">MGFPESTSKKKPPSSVSYPRQQMTPLSQPYYPQQQQQLPAQQVQSIKDYQDAHGNQARSEYLPAPGEKPKAPSPQSFSPKPPSLIPSPSDYSGSAPRSEYIPEKPGSAPASPDQSQKKSPDLSPQTPPTPADQIAQSPVVKPKKKKVWNFNGTD</sequence>
<gene>
    <name evidence="2" type="ORF">MSPICULIGERA_LOCUS5074</name>
</gene>
<keyword evidence="3" id="KW-1185">Reference proteome</keyword>
<feature type="region of interest" description="Disordered" evidence="1">
    <location>
        <begin position="1"/>
        <end position="154"/>
    </location>
</feature>
<name>A0AA36CCW4_9BILA</name>
<evidence type="ECO:0000256" key="1">
    <source>
        <dbReference type="SAM" id="MobiDB-lite"/>
    </source>
</evidence>
<comment type="caution">
    <text evidence="2">The sequence shown here is derived from an EMBL/GenBank/DDBJ whole genome shotgun (WGS) entry which is preliminary data.</text>
</comment>
<protein>
    <submittedName>
        <fullName evidence="2">Uncharacterized protein</fullName>
    </submittedName>
</protein>
<dbReference type="EMBL" id="CATQJA010001256">
    <property type="protein sequence ID" value="CAJ0566472.1"/>
    <property type="molecule type" value="Genomic_DNA"/>
</dbReference>
<evidence type="ECO:0000313" key="3">
    <source>
        <dbReference type="Proteomes" id="UP001177023"/>
    </source>
</evidence>
<accession>A0AA36CCW4</accession>
<evidence type="ECO:0000313" key="2">
    <source>
        <dbReference type="EMBL" id="CAJ0566472.1"/>
    </source>
</evidence>
<feature type="compositionally biased region" description="Low complexity" evidence="1">
    <location>
        <begin position="25"/>
        <end position="45"/>
    </location>
</feature>
<organism evidence="2 3">
    <name type="scientific">Mesorhabditis spiculigera</name>
    <dbReference type="NCBI Taxonomy" id="96644"/>
    <lineage>
        <taxon>Eukaryota</taxon>
        <taxon>Metazoa</taxon>
        <taxon>Ecdysozoa</taxon>
        <taxon>Nematoda</taxon>
        <taxon>Chromadorea</taxon>
        <taxon>Rhabditida</taxon>
        <taxon>Rhabditina</taxon>
        <taxon>Rhabditomorpha</taxon>
        <taxon>Rhabditoidea</taxon>
        <taxon>Rhabditidae</taxon>
        <taxon>Mesorhabditinae</taxon>
        <taxon>Mesorhabditis</taxon>
    </lineage>
</organism>
<dbReference type="AlphaFoldDB" id="A0AA36CCW4"/>
<reference evidence="2" key="1">
    <citation type="submission" date="2023-06" db="EMBL/GenBank/DDBJ databases">
        <authorList>
            <person name="Delattre M."/>
        </authorList>
    </citation>
    <scope>NUCLEOTIDE SEQUENCE</scope>
    <source>
        <strain evidence="2">AF72</strain>
    </source>
</reference>
<proteinExistence type="predicted"/>